<sequence length="37" mass="4162">MLRGKCLDIKISVIKPLVYEHVINQVLSSNPVRVVAE</sequence>
<gene>
    <name evidence="1" type="ORF">INT47_004325</name>
</gene>
<comment type="caution">
    <text evidence="1">The sequence shown here is derived from an EMBL/GenBank/DDBJ whole genome shotgun (WGS) entry which is preliminary data.</text>
</comment>
<feature type="non-terminal residue" evidence="1">
    <location>
        <position position="1"/>
    </location>
</feature>
<evidence type="ECO:0000313" key="2">
    <source>
        <dbReference type="Proteomes" id="UP000603453"/>
    </source>
</evidence>
<accession>A0A8H7QHC3</accession>
<name>A0A8H7QHC3_9FUNG</name>
<proteinExistence type="predicted"/>
<keyword evidence="2" id="KW-1185">Reference proteome</keyword>
<protein>
    <submittedName>
        <fullName evidence="1">Uncharacterized protein</fullName>
    </submittedName>
</protein>
<dbReference type="AlphaFoldDB" id="A0A8H7QHC3"/>
<organism evidence="1 2">
    <name type="scientific">Mucor saturninus</name>
    <dbReference type="NCBI Taxonomy" id="64648"/>
    <lineage>
        <taxon>Eukaryota</taxon>
        <taxon>Fungi</taxon>
        <taxon>Fungi incertae sedis</taxon>
        <taxon>Mucoromycota</taxon>
        <taxon>Mucoromycotina</taxon>
        <taxon>Mucoromycetes</taxon>
        <taxon>Mucorales</taxon>
        <taxon>Mucorineae</taxon>
        <taxon>Mucoraceae</taxon>
        <taxon>Mucor</taxon>
    </lineage>
</organism>
<dbReference type="EMBL" id="JAEPRD010000313">
    <property type="protein sequence ID" value="KAG2192169.1"/>
    <property type="molecule type" value="Genomic_DNA"/>
</dbReference>
<dbReference type="Proteomes" id="UP000603453">
    <property type="component" value="Unassembled WGS sequence"/>
</dbReference>
<evidence type="ECO:0000313" key="1">
    <source>
        <dbReference type="EMBL" id="KAG2192169.1"/>
    </source>
</evidence>
<reference evidence="1" key="1">
    <citation type="submission" date="2020-12" db="EMBL/GenBank/DDBJ databases">
        <title>Metabolic potential, ecology and presence of endohyphal bacteria is reflected in genomic diversity of Mucoromycotina.</title>
        <authorList>
            <person name="Muszewska A."/>
            <person name="Okrasinska A."/>
            <person name="Steczkiewicz K."/>
            <person name="Drgas O."/>
            <person name="Orlowska M."/>
            <person name="Perlinska-Lenart U."/>
            <person name="Aleksandrzak-Piekarczyk T."/>
            <person name="Szatraj K."/>
            <person name="Zielenkiewicz U."/>
            <person name="Pilsyk S."/>
            <person name="Malc E."/>
            <person name="Mieczkowski P."/>
            <person name="Kruszewska J.S."/>
            <person name="Biernat P."/>
            <person name="Pawlowska J."/>
        </authorList>
    </citation>
    <scope>NUCLEOTIDE SEQUENCE</scope>
    <source>
        <strain evidence="1">WA0000017839</strain>
    </source>
</reference>